<dbReference type="Gene3D" id="3.40.50.300">
    <property type="entry name" value="P-loop containing nucleotide triphosphate hydrolases"/>
    <property type="match status" value="1"/>
</dbReference>
<dbReference type="InterPro" id="IPR056884">
    <property type="entry name" value="NPHP3-like_N"/>
</dbReference>
<dbReference type="EnsemblFungi" id="MAPG_02116T0">
    <property type="protein sequence ID" value="MAPG_02116T0"/>
    <property type="gene ID" value="MAPG_02116"/>
</dbReference>
<reference evidence="4" key="1">
    <citation type="submission" date="2010-05" db="EMBL/GenBank/DDBJ databases">
        <title>The Genome Sequence of Magnaporthe poae strain ATCC 64411.</title>
        <authorList>
            <consortium name="The Broad Institute Genome Sequencing Platform"/>
            <consortium name="Broad Institute Genome Sequencing Center for Infectious Disease"/>
            <person name="Ma L.-J."/>
            <person name="Dead R."/>
            <person name="Young S."/>
            <person name="Zeng Q."/>
            <person name="Koehrsen M."/>
            <person name="Alvarado L."/>
            <person name="Berlin A."/>
            <person name="Chapman S.B."/>
            <person name="Chen Z."/>
            <person name="Freedman E."/>
            <person name="Gellesch M."/>
            <person name="Goldberg J."/>
            <person name="Griggs A."/>
            <person name="Gujja S."/>
            <person name="Heilman E.R."/>
            <person name="Heiman D."/>
            <person name="Hepburn T."/>
            <person name="Howarth C."/>
            <person name="Jen D."/>
            <person name="Larson L."/>
            <person name="Mehta T."/>
            <person name="Neiman D."/>
            <person name="Pearson M."/>
            <person name="Roberts A."/>
            <person name="Saif S."/>
            <person name="Shea T."/>
            <person name="Shenoy N."/>
            <person name="Sisk P."/>
            <person name="Stolte C."/>
            <person name="Sykes S."/>
            <person name="Walk T."/>
            <person name="White J."/>
            <person name="Yandava C."/>
            <person name="Haas B."/>
            <person name="Nusbaum C."/>
            <person name="Birren B."/>
        </authorList>
    </citation>
    <scope>NUCLEOTIDE SEQUENCE</scope>
    <source>
        <strain evidence="4">ATCC 64411</strain>
    </source>
</reference>
<dbReference type="AlphaFoldDB" id="A0A0C4DQH5"/>
<dbReference type="SMART" id="SM00248">
    <property type="entry name" value="ANK"/>
    <property type="match status" value="5"/>
</dbReference>
<name>A0A0C4DQH5_MAGP6</name>
<dbReference type="PANTHER" id="PTHR10039:SF5">
    <property type="entry name" value="NACHT DOMAIN-CONTAINING PROTEIN"/>
    <property type="match status" value="1"/>
</dbReference>
<keyword evidence="2" id="KW-0040">ANK repeat</keyword>
<dbReference type="PROSITE" id="PS50088">
    <property type="entry name" value="ANK_REPEAT"/>
    <property type="match status" value="5"/>
</dbReference>
<feature type="repeat" description="ANK" evidence="2">
    <location>
        <begin position="919"/>
        <end position="951"/>
    </location>
</feature>
<dbReference type="VEuPathDB" id="FungiDB:MAPG_02116"/>
<dbReference type="SUPFAM" id="SSF48403">
    <property type="entry name" value="Ankyrin repeat"/>
    <property type="match status" value="1"/>
</dbReference>
<sequence length="1037" mass="115229">MPNSRGDPTAHAIRMVRPITESDLGLRVLYDGASSTAHPGDHGPVDIVAVHGMGAHPDDTWCKQVPGEDGPAYVNWLKDERFLPASLSRARIMRYGYSSQWFGENATKTKMSDISQAFLFDLDEFREDKNRPLILIGHSFGGLVLLKTMVDADLERDRWPGIYDSTVGLVFLGTPFRGTHDSLSQGEILRRASQHFAAENPVYGENLGILRAGGEPLVDLVDTYLRVVRKSPMPRVACFYEQKASEVGRILGGDVGKAIQPVILVDETSGSLDLNEKSDKYALPRTHFDIHRFGSPNEQAFRQVRSVIRKMVNESPELAAARCNPKEKKKFIQSLCFLNIDARRQDIASAHPGTCDWLFRTAEFRRWHDRTDLPNNRGVLWVKGKPGAGKSTLMKHTLGHCQRALKEYTIAAYFFNARGGDLEKTPYGMLRSLVYQLVTQEPSAFGRFLPIFRNKREMHGAAWEWRESELKDFLLSEIQNGQKKPLLLLVDALDECSEPHVRGVVGYLERLSVAAIGTRILNICLSSRHYPHISMRKYQELVVEDSRAHAEDIAVYVRGTLIEADGEIENVLIGKASGVFMWVVLVVAMLNVAYDEGKVEAMHCTLHDVPSNLDNLFRTLLAKDKPNKNETILMLQWVLFAKRPLTGKELFHATLAGTNAESLGALDPSRITPDHIRRRIINSSRGLIDVRKTGEETVQFIHETVNDFLLRNRRLQTLDPALELDPIGTSHDRLSTCCISYVTRAAQQVPDITERRTAITSRYPFMEYVGNYLLDHAETAEAANIGQAEALRQLTKNHDAMELMGTCSDCLVPNAWRCSSTAGLLCLMAYEGHKILPKALLEQGGDVDCQHESCVTPLRAAAHAGYTEMVALLLENGADVNAQSKFHPTPLQTAVKAWDMETAALLLENGADVNAQNKFHPTPLQTAVKAWDMEIAALLLENGADVNAQNRFHLTPLLEATSAGNTEMVTLLLKNGANANVQSGLYGTPLQAAAFARNTEIAALLLENGADANALGGDYGALLRRPRSTRRGKRARR</sequence>
<dbReference type="InterPro" id="IPR036770">
    <property type="entry name" value="Ankyrin_rpt-contain_sf"/>
</dbReference>
<reference evidence="6" key="2">
    <citation type="submission" date="2010-05" db="EMBL/GenBank/DDBJ databases">
        <title>The genome sequence of Magnaporthe poae strain ATCC 64411.</title>
        <authorList>
            <person name="Ma L.-J."/>
            <person name="Dead R."/>
            <person name="Young S."/>
            <person name="Zeng Q."/>
            <person name="Koehrsen M."/>
            <person name="Alvarado L."/>
            <person name="Berlin A."/>
            <person name="Chapman S.B."/>
            <person name="Chen Z."/>
            <person name="Freedman E."/>
            <person name="Gellesch M."/>
            <person name="Goldberg J."/>
            <person name="Griggs A."/>
            <person name="Gujja S."/>
            <person name="Heilman E.R."/>
            <person name="Heiman D."/>
            <person name="Hepburn T."/>
            <person name="Howarth C."/>
            <person name="Jen D."/>
            <person name="Larson L."/>
            <person name="Mehta T."/>
            <person name="Neiman D."/>
            <person name="Pearson M."/>
            <person name="Roberts A."/>
            <person name="Saif S."/>
            <person name="Shea T."/>
            <person name="Shenoy N."/>
            <person name="Sisk P."/>
            <person name="Stolte C."/>
            <person name="Sykes S."/>
            <person name="Walk T."/>
            <person name="White J."/>
            <person name="Yandava C."/>
            <person name="Haas B."/>
            <person name="Nusbaum C."/>
            <person name="Birren B."/>
        </authorList>
    </citation>
    <scope>NUCLEOTIDE SEQUENCE [LARGE SCALE GENOMIC DNA]</scope>
    <source>
        <strain evidence="6">ATCC 64411 / 73-15</strain>
    </source>
</reference>
<dbReference type="InterPro" id="IPR029058">
    <property type="entry name" value="AB_hydrolase_fold"/>
</dbReference>
<reference evidence="5" key="4">
    <citation type="journal article" date="2015" name="G3 (Bethesda)">
        <title>Genome sequences of three phytopathogenic species of the Magnaporthaceae family of fungi.</title>
        <authorList>
            <person name="Okagaki L.H."/>
            <person name="Nunes C.C."/>
            <person name="Sailsbery J."/>
            <person name="Clay B."/>
            <person name="Brown D."/>
            <person name="John T."/>
            <person name="Oh Y."/>
            <person name="Young N."/>
            <person name="Fitzgerald M."/>
            <person name="Haas B.J."/>
            <person name="Zeng Q."/>
            <person name="Young S."/>
            <person name="Adiconis X."/>
            <person name="Fan L."/>
            <person name="Levin J.Z."/>
            <person name="Mitchell T.K."/>
            <person name="Okubara P.A."/>
            <person name="Farman M.L."/>
            <person name="Kohn L.M."/>
            <person name="Birren B."/>
            <person name="Ma L.-J."/>
            <person name="Dean R.A."/>
        </authorList>
    </citation>
    <scope>NUCLEOTIDE SEQUENCE</scope>
    <source>
        <strain evidence="5">ATCC 64411 / 73-15</strain>
    </source>
</reference>
<evidence type="ECO:0000313" key="6">
    <source>
        <dbReference type="Proteomes" id="UP000011715"/>
    </source>
</evidence>
<feature type="repeat" description="ANK" evidence="2">
    <location>
        <begin position="988"/>
        <end position="1017"/>
    </location>
</feature>
<dbReference type="EMBL" id="ADBL01000537">
    <property type="status" value="NOT_ANNOTATED_CDS"/>
    <property type="molecule type" value="Genomic_DNA"/>
</dbReference>
<organism evidence="5 6">
    <name type="scientific">Magnaporthiopsis poae (strain ATCC 64411 / 73-15)</name>
    <name type="common">Kentucky bluegrass fungus</name>
    <name type="synonym">Magnaporthe poae</name>
    <dbReference type="NCBI Taxonomy" id="644358"/>
    <lineage>
        <taxon>Eukaryota</taxon>
        <taxon>Fungi</taxon>
        <taxon>Dikarya</taxon>
        <taxon>Ascomycota</taxon>
        <taxon>Pezizomycotina</taxon>
        <taxon>Sordariomycetes</taxon>
        <taxon>Sordariomycetidae</taxon>
        <taxon>Magnaporthales</taxon>
        <taxon>Magnaporthaceae</taxon>
        <taxon>Magnaporthiopsis</taxon>
    </lineage>
</organism>
<evidence type="ECO:0000256" key="1">
    <source>
        <dbReference type="ARBA" id="ARBA00022737"/>
    </source>
</evidence>
<feature type="repeat" description="ANK" evidence="2">
    <location>
        <begin position="853"/>
        <end position="885"/>
    </location>
</feature>
<proteinExistence type="predicted"/>
<dbReference type="EMBL" id="GL876967">
    <property type="protein sequence ID" value="KLU83049.1"/>
    <property type="molecule type" value="Genomic_DNA"/>
</dbReference>
<dbReference type="Pfam" id="PF24883">
    <property type="entry name" value="NPHP3_N"/>
    <property type="match status" value="1"/>
</dbReference>
<dbReference type="Gene3D" id="1.25.40.20">
    <property type="entry name" value="Ankyrin repeat-containing domain"/>
    <property type="match status" value="2"/>
</dbReference>
<dbReference type="SUPFAM" id="SSF52540">
    <property type="entry name" value="P-loop containing nucleoside triphosphate hydrolases"/>
    <property type="match status" value="1"/>
</dbReference>
<dbReference type="InterPro" id="IPR002110">
    <property type="entry name" value="Ankyrin_rpt"/>
</dbReference>
<dbReference type="eggNOG" id="KOG4177">
    <property type="taxonomic scope" value="Eukaryota"/>
</dbReference>
<evidence type="ECO:0000313" key="4">
    <source>
        <dbReference type="EMBL" id="KLU83049.1"/>
    </source>
</evidence>
<keyword evidence="6" id="KW-1185">Reference proteome</keyword>
<feature type="repeat" description="ANK" evidence="2">
    <location>
        <begin position="952"/>
        <end position="984"/>
    </location>
</feature>
<reference evidence="4" key="3">
    <citation type="submission" date="2011-03" db="EMBL/GenBank/DDBJ databases">
        <title>Annotation of Magnaporthe poae ATCC 64411.</title>
        <authorList>
            <person name="Ma L.-J."/>
            <person name="Dead R."/>
            <person name="Young S.K."/>
            <person name="Zeng Q."/>
            <person name="Gargeya S."/>
            <person name="Fitzgerald M."/>
            <person name="Haas B."/>
            <person name="Abouelleil A."/>
            <person name="Alvarado L."/>
            <person name="Arachchi H.M."/>
            <person name="Berlin A."/>
            <person name="Brown A."/>
            <person name="Chapman S.B."/>
            <person name="Chen Z."/>
            <person name="Dunbar C."/>
            <person name="Freedman E."/>
            <person name="Gearin G."/>
            <person name="Gellesch M."/>
            <person name="Goldberg J."/>
            <person name="Griggs A."/>
            <person name="Gujja S."/>
            <person name="Heiman D."/>
            <person name="Howarth C."/>
            <person name="Larson L."/>
            <person name="Lui A."/>
            <person name="MacDonald P.J.P."/>
            <person name="Mehta T."/>
            <person name="Montmayeur A."/>
            <person name="Murphy C."/>
            <person name="Neiman D."/>
            <person name="Pearson M."/>
            <person name="Priest M."/>
            <person name="Roberts A."/>
            <person name="Saif S."/>
            <person name="Shea T."/>
            <person name="Shenoy N."/>
            <person name="Sisk P."/>
            <person name="Stolte C."/>
            <person name="Sykes S."/>
            <person name="Yandava C."/>
            <person name="Wortman J."/>
            <person name="Nusbaum C."/>
            <person name="Birren B."/>
        </authorList>
    </citation>
    <scope>NUCLEOTIDE SEQUENCE</scope>
    <source>
        <strain evidence="4">ATCC 64411</strain>
    </source>
</reference>
<accession>A0A0C4DQH5</accession>
<dbReference type="InterPro" id="IPR027417">
    <property type="entry name" value="P-loop_NTPase"/>
</dbReference>
<keyword evidence="1" id="KW-0677">Repeat</keyword>
<dbReference type="SUPFAM" id="SSF53474">
    <property type="entry name" value="alpha/beta-Hydrolases"/>
    <property type="match status" value="1"/>
</dbReference>
<evidence type="ECO:0000313" key="5">
    <source>
        <dbReference type="EnsemblFungi" id="MAPG_02116T0"/>
    </source>
</evidence>
<dbReference type="Proteomes" id="UP000011715">
    <property type="component" value="Unassembled WGS sequence"/>
</dbReference>
<dbReference type="OMA" id="WEWRESE"/>
<dbReference type="PANTHER" id="PTHR10039">
    <property type="entry name" value="AMELOGENIN"/>
    <property type="match status" value="1"/>
</dbReference>
<dbReference type="OrthoDB" id="4772757at2759"/>
<reference evidence="5" key="5">
    <citation type="submission" date="2015-06" db="UniProtKB">
        <authorList>
            <consortium name="EnsemblFungi"/>
        </authorList>
    </citation>
    <scope>IDENTIFICATION</scope>
    <source>
        <strain evidence="5">ATCC 64411</strain>
    </source>
</reference>
<feature type="domain" description="Nephrocystin 3-like N-terminal" evidence="3">
    <location>
        <begin position="353"/>
        <end position="528"/>
    </location>
</feature>
<feature type="repeat" description="ANK" evidence="2">
    <location>
        <begin position="886"/>
        <end position="918"/>
    </location>
</feature>
<protein>
    <recommendedName>
        <fullName evidence="3">Nephrocystin 3-like N-terminal domain-containing protein</fullName>
    </recommendedName>
</protein>
<dbReference type="Gene3D" id="3.40.50.1820">
    <property type="entry name" value="alpha/beta hydrolase"/>
    <property type="match status" value="1"/>
</dbReference>
<dbReference type="PROSITE" id="PS50297">
    <property type="entry name" value="ANK_REP_REGION"/>
    <property type="match status" value="5"/>
</dbReference>
<gene>
    <name evidence="4" type="ORF">MAPG_02116</name>
</gene>
<evidence type="ECO:0000256" key="2">
    <source>
        <dbReference type="PROSITE-ProRule" id="PRU00023"/>
    </source>
</evidence>
<dbReference type="Pfam" id="PF12796">
    <property type="entry name" value="Ank_2"/>
    <property type="match status" value="2"/>
</dbReference>
<dbReference type="STRING" id="644358.A0A0C4DQH5"/>
<evidence type="ECO:0000259" key="3">
    <source>
        <dbReference type="Pfam" id="PF24883"/>
    </source>
</evidence>